<dbReference type="RefSeq" id="WP_189131710.1">
    <property type="nucleotide sequence ID" value="NZ_BMMS01000009.1"/>
</dbReference>
<evidence type="ECO:0000313" key="1">
    <source>
        <dbReference type="EMBL" id="GGO87291.1"/>
    </source>
</evidence>
<dbReference type="InterPro" id="IPR021373">
    <property type="entry name" value="DUF2993"/>
</dbReference>
<name>A0A917ZNZ8_9ACTN</name>
<gene>
    <name evidence="1" type="ORF">GCM10012280_25440</name>
</gene>
<dbReference type="EMBL" id="BMMS01000009">
    <property type="protein sequence ID" value="GGO87291.1"/>
    <property type="molecule type" value="Genomic_DNA"/>
</dbReference>
<organism evidence="1 2">
    <name type="scientific">Wenjunlia tyrosinilytica</name>
    <dbReference type="NCBI Taxonomy" id="1544741"/>
    <lineage>
        <taxon>Bacteria</taxon>
        <taxon>Bacillati</taxon>
        <taxon>Actinomycetota</taxon>
        <taxon>Actinomycetes</taxon>
        <taxon>Kitasatosporales</taxon>
        <taxon>Streptomycetaceae</taxon>
        <taxon>Wenjunlia</taxon>
    </lineage>
</organism>
<reference evidence="1" key="2">
    <citation type="submission" date="2020-09" db="EMBL/GenBank/DDBJ databases">
        <authorList>
            <person name="Sun Q."/>
            <person name="Zhou Y."/>
        </authorList>
    </citation>
    <scope>NUCLEOTIDE SEQUENCE</scope>
    <source>
        <strain evidence="1">CGMCC 4.7201</strain>
    </source>
</reference>
<reference evidence="1" key="1">
    <citation type="journal article" date="2014" name="Int. J. Syst. Evol. Microbiol.">
        <title>Complete genome sequence of Corynebacterium casei LMG S-19264T (=DSM 44701T), isolated from a smear-ripened cheese.</title>
        <authorList>
            <consortium name="US DOE Joint Genome Institute (JGI-PGF)"/>
            <person name="Walter F."/>
            <person name="Albersmeier A."/>
            <person name="Kalinowski J."/>
            <person name="Ruckert C."/>
        </authorList>
    </citation>
    <scope>NUCLEOTIDE SEQUENCE</scope>
    <source>
        <strain evidence="1">CGMCC 4.7201</strain>
    </source>
</reference>
<comment type="caution">
    <text evidence="1">The sequence shown here is derived from an EMBL/GenBank/DDBJ whole genome shotgun (WGS) entry which is preliminary data.</text>
</comment>
<keyword evidence="2" id="KW-1185">Reference proteome</keyword>
<accession>A0A917ZNZ8</accession>
<sequence length="236" mass="24744">MRVLRPLLIALVVLGVLFVAADRIAVAVAESEAADHFRQAQPVEGDPEISIDGFPFLTQLLGGKLDEVHASARGMRAQDQGTSVRIDRFKADLHDVKFSNGFTTATAETLTGTVLITYADLTAAAPDGVTVSYGGSGSEPGTGEVKVIGRLSLLGRTWQKSVTSEVRLVDGGTVKLRARSIPGADQIPGLEGLVRERIDFSKKITGLPSGIELQKLEAGPDGVTIKLAGKGVSLSG</sequence>
<evidence type="ECO:0000313" key="2">
    <source>
        <dbReference type="Proteomes" id="UP000641932"/>
    </source>
</evidence>
<dbReference type="Pfam" id="PF11209">
    <property type="entry name" value="LmeA"/>
    <property type="match status" value="1"/>
</dbReference>
<protein>
    <recommendedName>
        <fullName evidence="3">DUF2993 domain-containing protein</fullName>
    </recommendedName>
</protein>
<dbReference type="AlphaFoldDB" id="A0A917ZNZ8"/>
<evidence type="ECO:0008006" key="3">
    <source>
        <dbReference type="Google" id="ProtNLM"/>
    </source>
</evidence>
<proteinExistence type="predicted"/>
<dbReference type="Proteomes" id="UP000641932">
    <property type="component" value="Unassembled WGS sequence"/>
</dbReference>